<dbReference type="InterPro" id="IPR000504">
    <property type="entry name" value="RRM_dom"/>
</dbReference>
<feature type="compositionally biased region" description="Basic residues" evidence="1">
    <location>
        <begin position="113"/>
        <end position="123"/>
    </location>
</feature>
<gene>
    <name evidence="4" type="ORF">F2P56_028458</name>
</gene>
<feature type="compositionally biased region" description="Low complexity" evidence="1">
    <location>
        <begin position="103"/>
        <end position="112"/>
    </location>
</feature>
<reference evidence="4" key="1">
    <citation type="submission" date="2015-10" db="EMBL/GenBank/DDBJ databases">
        <authorList>
            <person name="Martinez-Garcia P.J."/>
            <person name="Crepeau M.W."/>
            <person name="Puiu D."/>
            <person name="Gonzalez-Ibeas D."/>
            <person name="Whalen J."/>
            <person name="Stevens K."/>
            <person name="Paul R."/>
            <person name="Butterfield T."/>
            <person name="Britton M."/>
            <person name="Reagan R."/>
            <person name="Chakraborty S."/>
            <person name="Walawage S.L."/>
            <person name="Vasquez-Gross H.A."/>
            <person name="Cardeno C."/>
            <person name="Famula R."/>
            <person name="Pratt K."/>
            <person name="Kuruganti S."/>
            <person name="Aradhya M.K."/>
            <person name="Leslie C.A."/>
            <person name="Dandekar A.M."/>
            <person name="Salzberg S.L."/>
            <person name="Wegrzyn J.L."/>
            <person name="Langley C.H."/>
            <person name="Neale D.B."/>
        </authorList>
    </citation>
    <scope>NUCLEOTIDE SEQUENCE</scope>
    <source>
        <tissue evidence="4">Leaves</tissue>
    </source>
</reference>
<evidence type="ECO:0000256" key="1">
    <source>
        <dbReference type="SAM" id="MobiDB-lite"/>
    </source>
</evidence>
<reference evidence="4" key="2">
    <citation type="submission" date="2020-03" db="EMBL/GenBank/DDBJ databases">
        <title>Walnut 2.0.</title>
        <authorList>
            <person name="Marrano A."/>
            <person name="Britton M."/>
            <person name="Zimin A.V."/>
            <person name="Zaini P.A."/>
            <person name="Workman R."/>
            <person name="Puiu D."/>
            <person name="Bianco L."/>
            <person name="Allen B.J."/>
            <person name="Troggio M."/>
            <person name="Leslie C.A."/>
            <person name="Timp W."/>
            <person name="Dendekar A."/>
            <person name="Salzberg S.L."/>
            <person name="Neale D.B."/>
        </authorList>
    </citation>
    <scope>NUCLEOTIDE SEQUENCE</scope>
    <source>
        <tissue evidence="4">Leaves</tissue>
    </source>
</reference>
<organism evidence="4 5">
    <name type="scientific">Juglans regia</name>
    <name type="common">English walnut</name>
    <dbReference type="NCBI Taxonomy" id="51240"/>
    <lineage>
        <taxon>Eukaryota</taxon>
        <taxon>Viridiplantae</taxon>
        <taxon>Streptophyta</taxon>
        <taxon>Embryophyta</taxon>
        <taxon>Tracheophyta</taxon>
        <taxon>Spermatophyta</taxon>
        <taxon>Magnoliopsida</taxon>
        <taxon>eudicotyledons</taxon>
        <taxon>Gunneridae</taxon>
        <taxon>Pentapetalae</taxon>
        <taxon>rosids</taxon>
        <taxon>fabids</taxon>
        <taxon>Fagales</taxon>
        <taxon>Juglandaceae</taxon>
        <taxon>Juglans</taxon>
    </lineage>
</organism>
<dbReference type="GO" id="GO:0003723">
    <property type="term" value="F:RNA binding"/>
    <property type="evidence" value="ECO:0007669"/>
    <property type="project" value="InterPro"/>
</dbReference>
<feature type="signal peptide" evidence="2">
    <location>
        <begin position="1"/>
        <end position="19"/>
    </location>
</feature>
<comment type="caution">
    <text evidence="4">The sequence shown here is derived from an EMBL/GenBank/DDBJ whole genome shotgun (WGS) entry which is preliminary data.</text>
</comment>
<dbReference type="EMBL" id="LIHL02000012">
    <property type="protein sequence ID" value="KAF5453561.1"/>
    <property type="molecule type" value="Genomic_DNA"/>
</dbReference>
<evidence type="ECO:0000313" key="4">
    <source>
        <dbReference type="EMBL" id="KAF5453561.1"/>
    </source>
</evidence>
<dbReference type="SUPFAM" id="SSF54928">
    <property type="entry name" value="RNA-binding domain, RBD"/>
    <property type="match status" value="1"/>
</dbReference>
<dbReference type="InterPro" id="IPR035979">
    <property type="entry name" value="RBD_domain_sf"/>
</dbReference>
<accession>A0A833TQM9</accession>
<feature type="compositionally biased region" description="Basic residues" evidence="1">
    <location>
        <begin position="130"/>
        <end position="142"/>
    </location>
</feature>
<feature type="compositionally biased region" description="Basic and acidic residues" evidence="1">
    <location>
        <begin position="155"/>
        <end position="177"/>
    </location>
</feature>
<sequence>MTLWGYHTVLILTSQCSHAISVCSGLILTSNEALLCLLSRQPRGFAFVQFVDPYEASEAQYHMNEKIFAGREMSMVVVAETRKRPEEICHRARVRGPSGYGGRQSSYYEHSRSRSLSRSRSPRHPSGSKNRYHSRSYSHAPRRRGDYSVSPSRRQLADHPRSPGGPRREQNADHDRSYSPGYANAADQNENCNGHRNDCFSSTSERVNPRNQFGSYDRYGVCCRMVTTVEILMLQNLSTEKRVTEEVLCMFL</sequence>
<evidence type="ECO:0000259" key="3">
    <source>
        <dbReference type="Pfam" id="PF00076"/>
    </source>
</evidence>
<feature type="domain" description="RRM" evidence="3">
    <location>
        <begin position="40"/>
        <end position="73"/>
    </location>
</feature>
<feature type="chain" id="PRO_5032481673" description="RRM domain-containing protein" evidence="2">
    <location>
        <begin position="20"/>
        <end position="252"/>
    </location>
</feature>
<dbReference type="AlphaFoldDB" id="A0A833TQM9"/>
<dbReference type="Pfam" id="PF00076">
    <property type="entry name" value="RRM_1"/>
    <property type="match status" value="1"/>
</dbReference>
<dbReference type="Gramene" id="Jr12_23280_p1">
    <property type="protein sequence ID" value="cds.Jr12_23280_p1"/>
    <property type="gene ID" value="Jr12_23280"/>
</dbReference>
<evidence type="ECO:0000313" key="5">
    <source>
        <dbReference type="Proteomes" id="UP000619265"/>
    </source>
</evidence>
<proteinExistence type="predicted"/>
<feature type="region of interest" description="Disordered" evidence="1">
    <location>
        <begin position="88"/>
        <end position="192"/>
    </location>
</feature>
<dbReference type="InterPro" id="IPR012677">
    <property type="entry name" value="Nucleotide-bd_a/b_plait_sf"/>
</dbReference>
<dbReference type="Gene3D" id="3.30.70.330">
    <property type="match status" value="1"/>
</dbReference>
<protein>
    <recommendedName>
        <fullName evidence="3">RRM domain-containing protein</fullName>
    </recommendedName>
</protein>
<evidence type="ECO:0000256" key="2">
    <source>
        <dbReference type="SAM" id="SignalP"/>
    </source>
</evidence>
<dbReference type="Proteomes" id="UP000619265">
    <property type="component" value="Unassembled WGS sequence"/>
</dbReference>
<dbReference type="PANTHER" id="PTHR48034">
    <property type="entry name" value="TRANSFORMER-2 SEX-DETERMINING PROTEIN-RELATED"/>
    <property type="match status" value="1"/>
</dbReference>
<dbReference type="InterPro" id="IPR050441">
    <property type="entry name" value="RBM"/>
</dbReference>
<name>A0A833TQM9_JUGRE</name>
<keyword evidence="2" id="KW-0732">Signal</keyword>